<evidence type="ECO:0000256" key="1">
    <source>
        <dbReference type="ARBA" id="ARBA00022741"/>
    </source>
</evidence>
<dbReference type="AlphaFoldDB" id="W2V0Y1"/>
<dbReference type="PANTHER" id="PTHR47964:SF1">
    <property type="entry name" value="ATP-DEPENDENT DNA HELICASE HOMOLOG RECG, CHLOROPLASTIC"/>
    <property type="match status" value="1"/>
</dbReference>
<dbReference type="PATRIC" id="fig|1401685.3.peg.735"/>
<keyword evidence="1" id="KW-0547">Nucleotide-binding</keyword>
<name>W2V0Y1_9RICK</name>
<accession>W2V0Y1</accession>
<dbReference type="Pfam" id="PF00270">
    <property type="entry name" value="DEAD"/>
    <property type="match status" value="1"/>
</dbReference>
<proteinExistence type="predicted"/>
<keyword evidence="5" id="KW-0067">ATP-binding</keyword>
<dbReference type="SMART" id="SM00490">
    <property type="entry name" value="HELICc"/>
    <property type="match status" value="1"/>
</dbReference>
<dbReference type="InterPro" id="IPR047112">
    <property type="entry name" value="RecG/Mfd"/>
</dbReference>
<evidence type="ECO:0000256" key="4">
    <source>
        <dbReference type="ARBA" id="ARBA00022806"/>
    </source>
</evidence>
<dbReference type="InterPro" id="IPR014001">
    <property type="entry name" value="Helicase_ATP-bd"/>
</dbReference>
<dbReference type="SMART" id="SM00487">
    <property type="entry name" value="DEXDc"/>
    <property type="match status" value="1"/>
</dbReference>
<reference evidence="10 11" key="1">
    <citation type="journal article" date="2013" name="PLoS ONE">
        <title>Bacterial endosymbiosis in a chordate host: long-term co-evolution and conservation of secondary metabolism.</title>
        <authorList>
            <person name="Kwan J.C."/>
            <person name="Schmidt E.W."/>
        </authorList>
    </citation>
    <scope>NUCLEOTIDE SEQUENCE [LARGE SCALE GENOMIC DNA]</scope>
    <source>
        <strain evidence="11">L6</strain>
    </source>
</reference>
<gene>
    <name evidence="10" type="primary">recG</name>
    <name evidence="10" type="ORF">P857_599</name>
</gene>
<protein>
    <submittedName>
        <fullName evidence="10">ATP-dependent DNA helicase RecG</fullName>
    </submittedName>
</protein>
<feature type="domain" description="Helicase C-terminal" evidence="9">
    <location>
        <begin position="440"/>
        <end position="599"/>
    </location>
</feature>
<dbReference type="InterPro" id="IPR027417">
    <property type="entry name" value="P-loop_NTPase"/>
</dbReference>
<keyword evidence="6" id="KW-0238">DNA-binding</keyword>
<dbReference type="SUPFAM" id="SSF52540">
    <property type="entry name" value="P-loop containing nucleoside triphosphate hydrolases"/>
    <property type="match status" value="1"/>
</dbReference>
<evidence type="ECO:0000259" key="9">
    <source>
        <dbReference type="PROSITE" id="PS51194"/>
    </source>
</evidence>
<dbReference type="GO" id="GO:0005524">
    <property type="term" value="F:ATP binding"/>
    <property type="evidence" value="ECO:0007669"/>
    <property type="project" value="UniProtKB-KW"/>
</dbReference>
<evidence type="ECO:0000256" key="6">
    <source>
        <dbReference type="ARBA" id="ARBA00023125"/>
    </source>
</evidence>
<dbReference type="Pfam" id="PF00271">
    <property type="entry name" value="Helicase_C"/>
    <property type="match status" value="1"/>
</dbReference>
<evidence type="ECO:0000313" key="11">
    <source>
        <dbReference type="Proteomes" id="UP000018951"/>
    </source>
</evidence>
<keyword evidence="11" id="KW-1185">Reference proteome</keyword>
<evidence type="ECO:0000256" key="2">
    <source>
        <dbReference type="ARBA" id="ARBA00022763"/>
    </source>
</evidence>
<feature type="domain" description="Helicase ATP-binding" evidence="8">
    <location>
        <begin position="261"/>
        <end position="421"/>
    </location>
</feature>
<dbReference type="GO" id="GO:0003678">
    <property type="term" value="F:DNA helicase activity"/>
    <property type="evidence" value="ECO:0007669"/>
    <property type="project" value="TreeGrafter"/>
</dbReference>
<dbReference type="InterPro" id="IPR012340">
    <property type="entry name" value="NA-bd_OB-fold"/>
</dbReference>
<dbReference type="Gene3D" id="3.40.50.300">
    <property type="entry name" value="P-loop containing nucleotide triphosphate hydrolases"/>
    <property type="match status" value="2"/>
</dbReference>
<dbReference type="PROSITE" id="PS51192">
    <property type="entry name" value="HELICASE_ATP_BIND_1"/>
    <property type="match status" value="1"/>
</dbReference>
<organism evidence="10 11">
    <name type="scientific">Candidatus Xenolissoclinum pacificiensis L6</name>
    <dbReference type="NCBI Taxonomy" id="1401685"/>
    <lineage>
        <taxon>Bacteria</taxon>
        <taxon>Pseudomonadati</taxon>
        <taxon>Pseudomonadota</taxon>
        <taxon>Alphaproteobacteria</taxon>
        <taxon>Rickettsiales</taxon>
        <taxon>Anaplasmataceae</taxon>
        <taxon>Candidatus Xenolissoclinum</taxon>
    </lineage>
</organism>
<dbReference type="CDD" id="cd04488">
    <property type="entry name" value="RecG_wedge_OBF"/>
    <property type="match status" value="1"/>
</dbReference>
<sequence length="669" mass="76897">MTSKILQKVDVLYKNQPSLCEKLRSLCGEQIKDILLYKPVNVISNNNLHRKSNYITIIVKVKSYSVYYTAKKKSMIKVLVESNGQHIKIVFFNYTLVWVKKLLQIGKIYEVCGILRDDFSIYHPRHIASSSKGTVPKYIPLYNSRSIPESVLRNSIKQAFNYVDDLYDWHSEIFLLDNNWDNIYNSLFNIHYPSDNYQQSYARLRYDEFLAYFIHLCVFKSHNLRGCANIISGDFRKMVLDKIPFSLTEDQNRVIDDITQDQKSSNKMMRLIHGDVGSGKTIIALLAMVNAVESGRQAVLLAPTYLLAIQHYQYFESILGKKLSVSIMTSNMTKKKRSKCVEMLLDQKIDLLIGTHAILENDVIFSNLGLVVIDEQHRFGVNQRMNLLNKGKDVDLLMLSATPIPRTFSQMLHNYIDVSKIHSLPSGRKAIDTVIMSVKKVGDIINRLQEMIEDDCRIYWVCPMISCDEESEMTSVEQVFKRLNNVLDPRYISYLHGACTDQEKQDVIDKFRSGQVKILVATTVVEIGIDIPDANIMIIEHAERFGLAQLHQLRGRVGRGNKKSFCVLLYSNMNSTIRQRLEILRHSCDGFIIAEKDLEIRGEGDILGVDQSGFPRFIFSNKENTSKYYTELTRASQHANEIVSSDKVRQYKDLLGLFARDLRSTRGEI</sequence>
<dbReference type="InterPro" id="IPR011545">
    <property type="entry name" value="DEAD/DEAH_box_helicase_dom"/>
</dbReference>
<dbReference type="GO" id="GO:0016787">
    <property type="term" value="F:hydrolase activity"/>
    <property type="evidence" value="ECO:0007669"/>
    <property type="project" value="UniProtKB-KW"/>
</dbReference>
<dbReference type="Gene3D" id="2.40.50.140">
    <property type="entry name" value="Nucleic acid-binding proteins"/>
    <property type="match status" value="1"/>
</dbReference>
<keyword evidence="4 10" id="KW-0347">Helicase</keyword>
<keyword evidence="3" id="KW-0378">Hydrolase</keyword>
<evidence type="ECO:0000256" key="5">
    <source>
        <dbReference type="ARBA" id="ARBA00022840"/>
    </source>
</evidence>
<comment type="caution">
    <text evidence="10">The sequence shown here is derived from an EMBL/GenBank/DDBJ whole genome shotgun (WGS) entry which is preliminary data.</text>
</comment>
<dbReference type="GO" id="GO:0003677">
    <property type="term" value="F:DNA binding"/>
    <property type="evidence" value="ECO:0007669"/>
    <property type="project" value="UniProtKB-KW"/>
</dbReference>
<evidence type="ECO:0000313" key="10">
    <source>
        <dbReference type="EMBL" id="ETO91113.1"/>
    </source>
</evidence>
<evidence type="ECO:0000256" key="7">
    <source>
        <dbReference type="ARBA" id="ARBA00023204"/>
    </source>
</evidence>
<dbReference type="PANTHER" id="PTHR47964">
    <property type="entry name" value="ATP-DEPENDENT DNA HELICASE HOMOLOG RECG, CHLOROPLASTIC"/>
    <property type="match status" value="1"/>
</dbReference>
<evidence type="ECO:0000259" key="8">
    <source>
        <dbReference type="PROSITE" id="PS51192"/>
    </source>
</evidence>
<dbReference type="STRING" id="1401685.P857_599"/>
<dbReference type="PROSITE" id="PS51194">
    <property type="entry name" value="HELICASE_CTER"/>
    <property type="match status" value="1"/>
</dbReference>
<evidence type="ECO:0000256" key="3">
    <source>
        <dbReference type="ARBA" id="ARBA00022801"/>
    </source>
</evidence>
<dbReference type="GO" id="GO:0006281">
    <property type="term" value="P:DNA repair"/>
    <property type="evidence" value="ECO:0007669"/>
    <property type="project" value="UniProtKB-KW"/>
</dbReference>
<dbReference type="InterPro" id="IPR001650">
    <property type="entry name" value="Helicase_C-like"/>
</dbReference>
<keyword evidence="7" id="KW-0234">DNA repair</keyword>
<dbReference type="EMBL" id="AXCJ01000008">
    <property type="protein sequence ID" value="ETO91113.1"/>
    <property type="molecule type" value="Genomic_DNA"/>
</dbReference>
<keyword evidence="2" id="KW-0227">DNA damage</keyword>
<dbReference type="Proteomes" id="UP000018951">
    <property type="component" value="Unassembled WGS sequence"/>
</dbReference>
<dbReference type="SUPFAM" id="SSF50249">
    <property type="entry name" value="Nucleic acid-binding proteins"/>
    <property type="match status" value="1"/>
</dbReference>